<evidence type="ECO:0000313" key="2">
    <source>
        <dbReference type="EMBL" id="GGO42329.1"/>
    </source>
</evidence>
<feature type="region of interest" description="Disordered" evidence="1">
    <location>
        <begin position="1"/>
        <end position="47"/>
    </location>
</feature>
<protein>
    <submittedName>
        <fullName evidence="2">Uncharacterized protein</fullName>
    </submittedName>
</protein>
<comment type="caution">
    <text evidence="2">The sequence shown here is derived from an EMBL/GenBank/DDBJ whole genome shotgun (WGS) entry which is preliminary data.</text>
</comment>
<feature type="compositionally biased region" description="Polar residues" evidence="1">
    <location>
        <begin position="1"/>
        <end position="30"/>
    </location>
</feature>
<organism evidence="2 3">
    <name type="scientific">Streptomyces lasiicapitis</name>
    <dbReference type="NCBI Taxonomy" id="1923961"/>
    <lineage>
        <taxon>Bacteria</taxon>
        <taxon>Bacillati</taxon>
        <taxon>Actinomycetota</taxon>
        <taxon>Actinomycetes</taxon>
        <taxon>Kitasatosporales</taxon>
        <taxon>Streptomycetaceae</taxon>
        <taxon>Streptomyces</taxon>
    </lineage>
</organism>
<keyword evidence="3" id="KW-1185">Reference proteome</keyword>
<dbReference type="Proteomes" id="UP000656881">
    <property type="component" value="Unassembled WGS sequence"/>
</dbReference>
<dbReference type="EMBL" id="BMNG01000004">
    <property type="protein sequence ID" value="GGO42329.1"/>
    <property type="molecule type" value="Genomic_DNA"/>
</dbReference>
<reference evidence="3" key="1">
    <citation type="journal article" date="2019" name="Int. J. Syst. Evol. Microbiol.">
        <title>The Global Catalogue of Microorganisms (GCM) 10K type strain sequencing project: providing services to taxonomists for standard genome sequencing and annotation.</title>
        <authorList>
            <consortium name="The Broad Institute Genomics Platform"/>
            <consortium name="The Broad Institute Genome Sequencing Center for Infectious Disease"/>
            <person name="Wu L."/>
            <person name="Ma J."/>
        </authorList>
    </citation>
    <scope>NUCLEOTIDE SEQUENCE [LARGE SCALE GENOMIC DNA]</scope>
    <source>
        <strain evidence="3">CGMCC 4.7349</strain>
    </source>
</reference>
<evidence type="ECO:0000256" key="1">
    <source>
        <dbReference type="SAM" id="MobiDB-lite"/>
    </source>
</evidence>
<proteinExistence type="predicted"/>
<name>A0ABQ2LR82_9ACTN</name>
<sequence length="102" mass="10594">MSLPHSSQPARPSATKGRTTISAVTVTYSRSPPPRVGAGESSSGKGAVPSYLWGVVTSRGEARAWERVGLADMQGSFGLGLKGKAGVRGQAFRESRPGVRPV</sequence>
<gene>
    <name evidence="2" type="ORF">GCM10012286_23620</name>
</gene>
<evidence type="ECO:0000313" key="3">
    <source>
        <dbReference type="Proteomes" id="UP000656881"/>
    </source>
</evidence>
<accession>A0ABQ2LR82</accession>